<dbReference type="AlphaFoldDB" id="A0AB39UVU3"/>
<keyword evidence="5" id="KW-0812">Transmembrane</keyword>
<feature type="domain" description="Porin" evidence="12">
    <location>
        <begin position="9"/>
        <end position="310"/>
    </location>
</feature>
<name>A0AB39UVU3_9GAMM</name>
<evidence type="ECO:0000256" key="5">
    <source>
        <dbReference type="ARBA" id="ARBA00022692"/>
    </source>
</evidence>
<dbReference type="GO" id="GO:0046930">
    <property type="term" value="C:pore complex"/>
    <property type="evidence" value="ECO:0007669"/>
    <property type="project" value="UniProtKB-KW"/>
</dbReference>
<keyword evidence="8" id="KW-0626">Porin</keyword>
<keyword evidence="9" id="KW-0472">Membrane</keyword>
<evidence type="ECO:0000256" key="3">
    <source>
        <dbReference type="ARBA" id="ARBA00022448"/>
    </source>
</evidence>
<dbReference type="InterPro" id="IPR023614">
    <property type="entry name" value="Porin_dom_sf"/>
</dbReference>
<dbReference type="SUPFAM" id="SSF56935">
    <property type="entry name" value="Porins"/>
    <property type="match status" value="1"/>
</dbReference>
<reference evidence="13" key="1">
    <citation type="submission" date="2024-05" db="EMBL/GenBank/DDBJ databases">
        <title>Genome sequencing of novel strain.</title>
        <authorList>
            <person name="Ganbat D."/>
            <person name="Ganbat S."/>
            <person name="Lee S.-J."/>
        </authorList>
    </citation>
    <scope>NUCLEOTIDE SEQUENCE</scope>
    <source>
        <strain evidence="13">SMD15-11</strain>
    </source>
</reference>
<feature type="chain" id="PRO_5044297336" evidence="11">
    <location>
        <begin position="23"/>
        <end position="336"/>
    </location>
</feature>
<organism evidence="13">
    <name type="scientific">Thermohahella caldifontis</name>
    <dbReference type="NCBI Taxonomy" id="3142973"/>
    <lineage>
        <taxon>Bacteria</taxon>
        <taxon>Pseudomonadati</taxon>
        <taxon>Pseudomonadota</taxon>
        <taxon>Gammaproteobacteria</taxon>
        <taxon>Oceanospirillales</taxon>
        <taxon>Hahellaceae</taxon>
        <taxon>Thermohahella</taxon>
    </lineage>
</organism>
<dbReference type="GO" id="GO:0009279">
    <property type="term" value="C:cell outer membrane"/>
    <property type="evidence" value="ECO:0007669"/>
    <property type="project" value="UniProtKB-SubCell"/>
</dbReference>
<dbReference type="KEGG" id="tcd:AAIA72_15315"/>
<dbReference type="Pfam" id="PF13609">
    <property type="entry name" value="Porin_4"/>
    <property type="match status" value="1"/>
</dbReference>
<sequence>MKKTLIASAIAAATFASSSAFAMDPAAELAAKINSMPTVYGNIQLGYLNSETDNGSTTTTTNSVFDNGSTIGVKHSHEIAPGITGFLKMEFDVDAVTSATQFSTDEAYMGVKGDFGSVQFGSDDTVYEWVKVVPDEAIDLSYDDVAGVNESNNFQYTSPKLAGMATVGVTLPTDASLNDENHALALAVKAAPVENLNVVLAYAMGREQGALDTGDSIGLSAAYSMDNITVVGQFQKKSANSVSGTDDKESDLTTFALRGTVALGANSLSLAYRTTATDADTAGQKDTISGFWLQGMHNVSDNMYVYAEYVAETTEYKGSSADTDVNTFAVGATYFF</sequence>
<proteinExistence type="predicted"/>
<keyword evidence="6 11" id="KW-0732">Signal</keyword>
<comment type="subcellular location">
    <subcellularLocation>
        <location evidence="1">Cell outer membrane</location>
        <topology evidence="1">Multi-pass membrane protein</topology>
    </subcellularLocation>
</comment>
<dbReference type="PANTHER" id="PTHR34501:SF9">
    <property type="entry name" value="MAJOR OUTER MEMBRANE PROTEIN P.IA"/>
    <property type="match status" value="1"/>
</dbReference>
<dbReference type="InterPro" id="IPR050298">
    <property type="entry name" value="Gram-neg_bact_OMP"/>
</dbReference>
<evidence type="ECO:0000256" key="10">
    <source>
        <dbReference type="ARBA" id="ARBA00023237"/>
    </source>
</evidence>
<comment type="subunit">
    <text evidence="2">Homotrimer.</text>
</comment>
<dbReference type="EMBL" id="CP154858">
    <property type="protein sequence ID" value="XDT72147.1"/>
    <property type="molecule type" value="Genomic_DNA"/>
</dbReference>
<feature type="signal peptide" evidence="11">
    <location>
        <begin position="1"/>
        <end position="22"/>
    </location>
</feature>
<evidence type="ECO:0000256" key="6">
    <source>
        <dbReference type="ARBA" id="ARBA00022729"/>
    </source>
</evidence>
<protein>
    <submittedName>
        <fullName evidence="13">Porin</fullName>
    </submittedName>
</protein>
<evidence type="ECO:0000256" key="2">
    <source>
        <dbReference type="ARBA" id="ARBA00011233"/>
    </source>
</evidence>
<evidence type="ECO:0000256" key="4">
    <source>
        <dbReference type="ARBA" id="ARBA00022452"/>
    </source>
</evidence>
<dbReference type="GO" id="GO:0006811">
    <property type="term" value="P:monoatomic ion transport"/>
    <property type="evidence" value="ECO:0007669"/>
    <property type="project" value="UniProtKB-KW"/>
</dbReference>
<dbReference type="InterPro" id="IPR033900">
    <property type="entry name" value="Gram_neg_porin_domain"/>
</dbReference>
<evidence type="ECO:0000256" key="7">
    <source>
        <dbReference type="ARBA" id="ARBA00023065"/>
    </source>
</evidence>
<dbReference type="Gene3D" id="2.40.160.10">
    <property type="entry name" value="Porin"/>
    <property type="match status" value="1"/>
</dbReference>
<gene>
    <name evidence="13" type="ORF">AAIA72_15315</name>
</gene>
<evidence type="ECO:0000256" key="11">
    <source>
        <dbReference type="SAM" id="SignalP"/>
    </source>
</evidence>
<keyword evidence="4" id="KW-1134">Transmembrane beta strand</keyword>
<evidence type="ECO:0000256" key="1">
    <source>
        <dbReference type="ARBA" id="ARBA00004571"/>
    </source>
</evidence>
<dbReference type="PANTHER" id="PTHR34501">
    <property type="entry name" value="PROTEIN YDDL-RELATED"/>
    <property type="match status" value="1"/>
</dbReference>
<keyword evidence="3" id="KW-0813">Transport</keyword>
<evidence type="ECO:0000256" key="8">
    <source>
        <dbReference type="ARBA" id="ARBA00023114"/>
    </source>
</evidence>
<dbReference type="RefSeq" id="WP_369601161.1">
    <property type="nucleotide sequence ID" value="NZ_CP154858.1"/>
</dbReference>
<evidence type="ECO:0000259" key="12">
    <source>
        <dbReference type="Pfam" id="PF13609"/>
    </source>
</evidence>
<evidence type="ECO:0000256" key="9">
    <source>
        <dbReference type="ARBA" id="ARBA00023136"/>
    </source>
</evidence>
<evidence type="ECO:0000313" key="13">
    <source>
        <dbReference type="EMBL" id="XDT72147.1"/>
    </source>
</evidence>
<keyword evidence="7" id="KW-0406">Ion transport</keyword>
<dbReference type="GO" id="GO:0015288">
    <property type="term" value="F:porin activity"/>
    <property type="evidence" value="ECO:0007669"/>
    <property type="project" value="UniProtKB-KW"/>
</dbReference>
<accession>A0AB39UVU3</accession>
<keyword evidence="10" id="KW-0998">Cell outer membrane</keyword>
<dbReference type="CDD" id="cd00342">
    <property type="entry name" value="gram_neg_porins"/>
    <property type="match status" value="1"/>
</dbReference>